<evidence type="ECO:0000256" key="4">
    <source>
        <dbReference type="ARBA" id="ARBA00023054"/>
    </source>
</evidence>
<dbReference type="GO" id="GO:1990112">
    <property type="term" value="C:RQC complex"/>
    <property type="evidence" value="ECO:0007669"/>
    <property type="project" value="TreeGrafter"/>
</dbReference>
<feature type="region of interest" description="Disordered" evidence="7">
    <location>
        <begin position="997"/>
        <end position="1028"/>
    </location>
</feature>
<evidence type="ECO:0000259" key="9">
    <source>
        <dbReference type="Pfam" id="PF11923"/>
    </source>
</evidence>
<gene>
    <name evidence="10" type="ORF">DAPK24_027910</name>
</gene>
<evidence type="ECO:0000256" key="1">
    <source>
        <dbReference type="ARBA" id="ARBA00004496"/>
    </source>
</evidence>
<dbReference type="Pfam" id="PF05833">
    <property type="entry name" value="NFACT_N"/>
    <property type="match status" value="1"/>
</dbReference>
<comment type="subcellular location">
    <subcellularLocation>
        <location evidence="1">Cytoplasm</location>
    </subcellularLocation>
</comment>
<comment type="similarity">
    <text evidence="2">Belongs to the NEMF family.</text>
</comment>
<evidence type="ECO:0000256" key="3">
    <source>
        <dbReference type="ARBA" id="ARBA00022490"/>
    </source>
</evidence>
<feature type="compositionally biased region" description="Basic and acidic residues" evidence="7">
    <location>
        <begin position="754"/>
        <end position="765"/>
    </location>
</feature>
<dbReference type="InterPro" id="IPR021846">
    <property type="entry name" value="NFACT-C"/>
</dbReference>
<dbReference type="GO" id="GO:0072344">
    <property type="term" value="P:rescue of stalled ribosome"/>
    <property type="evidence" value="ECO:0007669"/>
    <property type="project" value="TreeGrafter"/>
</dbReference>
<dbReference type="GO" id="GO:0043023">
    <property type="term" value="F:ribosomal large subunit binding"/>
    <property type="evidence" value="ECO:0007669"/>
    <property type="project" value="TreeGrafter"/>
</dbReference>
<evidence type="ECO:0000256" key="7">
    <source>
        <dbReference type="SAM" id="MobiDB-lite"/>
    </source>
</evidence>
<dbReference type="Pfam" id="PF05670">
    <property type="entry name" value="NFACT-R_1"/>
    <property type="match status" value="1"/>
</dbReference>
<feature type="compositionally biased region" description="Basic residues" evidence="7">
    <location>
        <begin position="1009"/>
        <end position="1028"/>
    </location>
</feature>
<name>A0AAV5R3X3_PICKL</name>
<dbReference type="AlphaFoldDB" id="A0AAV5R3X3"/>
<evidence type="ECO:0000256" key="6">
    <source>
        <dbReference type="SAM" id="Coils"/>
    </source>
</evidence>
<evidence type="ECO:0000259" key="8">
    <source>
        <dbReference type="Pfam" id="PF05670"/>
    </source>
</evidence>
<keyword evidence="3" id="KW-0963">Cytoplasm</keyword>
<dbReference type="Proteomes" id="UP001378960">
    <property type="component" value="Unassembled WGS sequence"/>
</dbReference>
<dbReference type="PANTHER" id="PTHR15239">
    <property type="entry name" value="NUCLEAR EXPORT MEDIATOR FACTOR NEMF"/>
    <property type="match status" value="1"/>
</dbReference>
<evidence type="ECO:0000256" key="2">
    <source>
        <dbReference type="ARBA" id="ARBA00008318"/>
    </source>
</evidence>
<protein>
    <recommendedName>
        <fullName evidence="5">Ribosome quality control complex subunit 2</fullName>
    </recommendedName>
</protein>
<feature type="coiled-coil region" evidence="6">
    <location>
        <begin position="348"/>
        <end position="396"/>
    </location>
</feature>
<dbReference type="GO" id="GO:0005737">
    <property type="term" value="C:cytoplasm"/>
    <property type="evidence" value="ECO:0007669"/>
    <property type="project" value="UniProtKB-SubCell"/>
</dbReference>
<feature type="region of interest" description="Disordered" evidence="7">
    <location>
        <begin position="440"/>
        <end position="488"/>
    </location>
</feature>
<proteinExistence type="inferred from homology"/>
<feature type="compositionally biased region" description="Acidic residues" evidence="7">
    <location>
        <begin position="451"/>
        <end position="475"/>
    </location>
</feature>
<feature type="coiled-coil region" evidence="6">
    <location>
        <begin position="521"/>
        <end position="555"/>
    </location>
</feature>
<feature type="compositionally biased region" description="Basic residues" evidence="7">
    <location>
        <begin position="797"/>
        <end position="808"/>
    </location>
</feature>
<feature type="domain" description="NFACT protein C-terminal" evidence="9">
    <location>
        <begin position="901"/>
        <end position="997"/>
    </location>
</feature>
<sequence length="1028" mass="118126">MKQRVSSLDLKILIPELESKIKGHRLQNIYNLVVNNRSFLLKFSLPDSKFNVVLESGFKVYLTDFQRPTLPEPSNFSTKLRKHLKAKRLTNVKQVGDDRVVVMEFSDGLYYLVFEFFSAGNIILLDADLKIMSLYRFVEAIGQVQEGQYDIGAVYNMFDKTLFDGSDIDPHNEVYDKNLILKWINDTKQTEREKKKILSVEKLCFQHSAYLSSDLINIQMLNNDIKPSTSCLQLLEDEQLMESTVTAMNECQQRYKELLAKPIGEVDGYILSKKNPLFKEEVEASPDNLEYVYQEFHPYEPIHKIKDGVKIECIKGYNKTVDEFFTNIEMTKVSLGRQTQQANIEKRLQFVKDEHQKKLQALDEVQELNFKKGYLINFYNEQIEQCKESVQKLLDQKMDWKNIEKLIKIEQTRGNEIAKMIKSLNLIKNEITVSLVDIDENNDDSVSNSNEADESDWGSSDSDSDSDDVDDNERDDENKNSVKSDNKKKQNVAKTVDVIIDITQSAFANSSRYFDAKRSAKDKQEKTAKNAAIAIKSSEQKIQNDLKKIEKETKQNVEFKQLRLKYWFEKFFWFISSEGYLCIAGRDDNQVDTIYYRYFDNETDFLVSNDLDGALKVFIKNPYKNQDVPPTTFMQAGIFSLSTTKAWENKMVTSPWYVVGKDISKKDYDGTILPDGLINVSKERNYLPPCQMVMGAGLLFTSDLETFAKYKEAKINRDEELQLVCNDKTVGNSNKIQELNTMLKKLNELEEKYNAEENSEAKANEVDNASDSEDENDKQEAYVPVAPTPSQQTQTKIRGKKGKMKKIKEKYGEQDDEDRKLRMAVIGTLKQVEKTEQKEQPKNGTFVMTSAMKKHKKRQLQINQITKLITLLENRNEDNDATDDIDYVEYSKIVNDYENSHINITGLLPSPNKTDNVTDCIPVFAPWGALNKYAYKVKLQPGNLKKGKTVSDTIELFKRHTLELQKEESDWYDTKNIIELMSQQDFMMNLTASKFKVGSGAGSNDKSKSSKGGHGKVKGGSKSKGKKK</sequence>
<evidence type="ECO:0000313" key="10">
    <source>
        <dbReference type="EMBL" id="GMM46216.1"/>
    </source>
</evidence>
<feature type="region of interest" description="Disordered" evidence="7">
    <location>
        <begin position="754"/>
        <end position="815"/>
    </location>
</feature>
<dbReference type="Gene3D" id="2.30.310.10">
    <property type="entry name" value="ibrinogen binding protein from staphylococcus aureus domain"/>
    <property type="match status" value="1"/>
</dbReference>
<dbReference type="InterPro" id="IPR051608">
    <property type="entry name" value="RQC_Subunit_NEMF"/>
</dbReference>
<dbReference type="GO" id="GO:0000049">
    <property type="term" value="F:tRNA binding"/>
    <property type="evidence" value="ECO:0007669"/>
    <property type="project" value="TreeGrafter"/>
</dbReference>
<dbReference type="EMBL" id="BTGB01000003">
    <property type="protein sequence ID" value="GMM46216.1"/>
    <property type="molecule type" value="Genomic_DNA"/>
</dbReference>
<organism evidence="10 11">
    <name type="scientific">Pichia kluyveri</name>
    <name type="common">Yeast</name>
    <dbReference type="NCBI Taxonomy" id="36015"/>
    <lineage>
        <taxon>Eukaryota</taxon>
        <taxon>Fungi</taxon>
        <taxon>Dikarya</taxon>
        <taxon>Ascomycota</taxon>
        <taxon>Saccharomycotina</taxon>
        <taxon>Pichiomycetes</taxon>
        <taxon>Pichiales</taxon>
        <taxon>Pichiaceae</taxon>
        <taxon>Pichia</taxon>
    </lineage>
</organism>
<reference evidence="10 11" key="1">
    <citation type="journal article" date="2023" name="Elife">
        <title>Identification of key yeast species and microbe-microbe interactions impacting larval growth of Drosophila in the wild.</title>
        <authorList>
            <person name="Mure A."/>
            <person name="Sugiura Y."/>
            <person name="Maeda R."/>
            <person name="Honda K."/>
            <person name="Sakurai N."/>
            <person name="Takahashi Y."/>
            <person name="Watada M."/>
            <person name="Katoh T."/>
            <person name="Gotoh A."/>
            <person name="Gotoh Y."/>
            <person name="Taniguchi I."/>
            <person name="Nakamura K."/>
            <person name="Hayashi T."/>
            <person name="Katayama T."/>
            <person name="Uemura T."/>
            <person name="Hattori Y."/>
        </authorList>
    </citation>
    <scope>NUCLEOTIDE SEQUENCE [LARGE SCALE GENOMIC DNA]</scope>
    <source>
        <strain evidence="10 11">PK-24</strain>
    </source>
</reference>
<comment type="caution">
    <text evidence="10">The sequence shown here is derived from an EMBL/GenBank/DDBJ whole genome shotgun (WGS) entry which is preliminary data.</text>
</comment>
<feature type="compositionally biased region" description="Acidic residues" evidence="7">
    <location>
        <begin position="768"/>
        <end position="777"/>
    </location>
</feature>
<dbReference type="InterPro" id="IPR008532">
    <property type="entry name" value="NFACT_RNA-bd"/>
</dbReference>
<evidence type="ECO:0000256" key="5">
    <source>
        <dbReference type="ARBA" id="ARBA00070414"/>
    </source>
</evidence>
<dbReference type="Pfam" id="PF11923">
    <property type="entry name" value="NFACT-C"/>
    <property type="match status" value="1"/>
</dbReference>
<dbReference type="GO" id="GO:1990116">
    <property type="term" value="P:ribosome-associated ubiquitin-dependent protein catabolic process"/>
    <property type="evidence" value="ECO:0007669"/>
    <property type="project" value="TreeGrafter"/>
</dbReference>
<feature type="compositionally biased region" description="Basic and acidic residues" evidence="7">
    <location>
        <begin position="476"/>
        <end position="488"/>
    </location>
</feature>
<feature type="domain" description="NFACT RNA-binding" evidence="8">
    <location>
        <begin position="570"/>
        <end position="680"/>
    </location>
</feature>
<dbReference type="FunFam" id="2.30.310.10:FF:000003">
    <property type="entry name" value="Zinc knuckle domain containing protein"/>
    <property type="match status" value="1"/>
</dbReference>
<accession>A0AAV5R3X3</accession>
<dbReference type="PANTHER" id="PTHR15239:SF6">
    <property type="entry name" value="RIBOSOME QUALITY CONTROL COMPLEX SUBUNIT NEMF"/>
    <property type="match status" value="1"/>
</dbReference>
<keyword evidence="4 6" id="KW-0175">Coiled coil</keyword>
<keyword evidence="11" id="KW-1185">Reference proteome</keyword>
<evidence type="ECO:0000313" key="11">
    <source>
        <dbReference type="Proteomes" id="UP001378960"/>
    </source>
</evidence>